<dbReference type="Proteomes" id="UP000629468">
    <property type="component" value="Unassembled WGS sequence"/>
</dbReference>
<feature type="compositionally biased region" description="Polar residues" evidence="1">
    <location>
        <begin position="1115"/>
        <end position="1133"/>
    </location>
</feature>
<feature type="compositionally biased region" description="Low complexity" evidence="1">
    <location>
        <begin position="3113"/>
        <end position="3129"/>
    </location>
</feature>
<evidence type="ECO:0000259" key="3">
    <source>
        <dbReference type="Pfam" id="PF21678"/>
    </source>
</evidence>
<evidence type="ECO:0000313" key="6">
    <source>
        <dbReference type="Proteomes" id="UP000629468"/>
    </source>
</evidence>
<dbReference type="Pfam" id="PF21678">
    <property type="entry name" value="Csf1_N"/>
    <property type="match status" value="1"/>
</dbReference>
<dbReference type="GO" id="GO:0016020">
    <property type="term" value="C:membrane"/>
    <property type="evidence" value="ECO:0007669"/>
    <property type="project" value="InterPro"/>
</dbReference>
<feature type="region of interest" description="Disordered" evidence="1">
    <location>
        <begin position="1095"/>
        <end position="1139"/>
    </location>
</feature>
<dbReference type="EMBL" id="JABXXO010000003">
    <property type="protein sequence ID" value="KAF7782603.1"/>
    <property type="molecule type" value="Genomic_DNA"/>
</dbReference>
<keyword evidence="2" id="KW-1133">Transmembrane helix</keyword>
<dbReference type="GO" id="GO:0006113">
    <property type="term" value="P:fermentation"/>
    <property type="evidence" value="ECO:0007669"/>
    <property type="project" value="InterPro"/>
</dbReference>
<dbReference type="InterPro" id="IPR048636">
    <property type="entry name" value="Csf1_N"/>
</dbReference>
<keyword evidence="2" id="KW-0812">Transmembrane</keyword>
<sequence>MLDRLVLVACILIVLALIVYFFYWNRILGFMISCVLRILYWNQEASSCWIEIGSIHFSLLAGRILLKDVHYHSSNQTIRIVKSQIQWRYWIRRPMTADDLHVKGDVHQNNYQLSSCRIQVTLQGFEWFLYNRTPAYENILSRMEESLKRESSHSMDRNRSLHKLHRFESPPVNASHGKYVLHLPRIVHSFFSWLKHQMPVLDAKDLLPLGIQVFKGAITCGNTSTPSLLATEFSVCQGTFGITRARSKYDLHKQALALKFRNVVMQLAENEDYVDPTSTLGELLHERVDQYPTLRDASSYLSYRSFRRIWRQLGLYPLTSSYGLNRQRQRNFRAFSTQSRSKRETAVEEETPIGADFATLEYAVERKMLETPVLELDYFVDIVGDVPPLEDQMFPMLNEFGNGDISPDWILELVVSGGTLRFGPWAQRQIVELQKVFFPPMYETVEETRPVAPGEKRIWTCLKIFIELRDQTTLHIPFRESSKDWQWDGLTKVPKRSRRREPAFINAVIGDRSSINYIIPMVAGPTGYEGVFEVHLDEVTVTSSLNDICLIAAESCRIHGDLPSPLTWNDERTWILDVAFRQPVLYLLRDHINMLADLGKDWASGPPSDWRRWYPLFYSVKANFHRYEINLYANDQNIIDKPLVREDNALLILRGETIEFNTVIPSNIFRPESSTIEFITKAPKLALNFSLPRWNTRAAYMPKDGCCLANVGNFVLKGTYHYYSEVRENFIDHLNLTSEVSDLVYQSLGWATRYWMVVRDNYLGSFTSFSTLYEYLDRRKRNVPVGDPVIMKYRQGKANMFHITLSFLVNGGAVVLPASDLTMEAPINCLITESPGVGSCVVLTFSELQIYLRLHDFFFEMSLNVPTIYGHIDRYIPVKLSYERMRSDQKIMMIDGLDIVANRLSGPLPGATTYMCIWEINLRHCKLDMTMNDAQILAEAGRSFGLGFKDVVNAPAAEYMPPVEPDITFYKVNVGGMEVTLRIGNSALHLICNSGIKLESNDFGGANYAKSLGLRVPHVGIKVLLKGSTERNAWLEAADVMTDLHVDMYTAPKGFKAHIAKQRAFVAEQDKPTDRAAEVLSRINGEHHLHKNGVYIPSLTLPKPRVPNTYAPPQKRSSTSNIRPHSIHSNASDSDGHGMISEVDRDARLAMTRSSTPLPVRDEETLSSGDESDDADLTDGDSTDSEWADLEGRASSRDLSLLMYYAHLTRHYATTQQNEHGFWDGPSFILAKDRGRPFIPRHFSSYSGEPLLPTLVDAPSDSIITTRLRFKQSVNIKLTPLLLPVFVLLQQELFSIKSCLESKFDYLIGEYNSLLASTSKEETDEETRNHFEVICPAIMVSVVQNLSVSDEGHPKIVPHLKESHLSSKFDIAAEIALSIEHISLVGDLSKSGNRFKSSAQSIRIRLDTLPNRSHPPPTETPIFDCCISVLGVDSRLGEMDVCWADFTVSVGHSGPELLTAATTVLKHGILQIVQVFRAIREHEQAVLRAMIYEVLQLSEGLTIIDPLSTIQPSYLVQEGIPHRLRTDPTFRFLFHLRNCLRNLSPEERERVSAHQCNPYDVDPDSFESALRAQSMNVDHELDITHDSSLLDELLKIARPEDQKNAPPPRKLSKISLEFRKTCLRVYASTGLSHNEFLVDGIQIHVSLFPLGFLQPLNLVSMSQTSLREKRPSPVERMSIQISISSISTRIYSHLMEFIQQVLRVRRLYLSEMTSVSAKSKSVDETEVQEASTFYIDASIVLHSITFQAAAANLIFEVGAKTVQAASLMSSPHGHGQEARNASLLFDKVYLQAHSPVEEMKSGIDQGVLAAFEFTRGKVNTVTRQEQDLRKNVKMIFSFGGLRFRVPRSAIKLYRFVEEWRADFLPGIEEAVKATLSELHIPTDKLQSPPLSIRSDSRQSLWQINGQIVEIEISLQVMHGTWLSWKANRVIAYSHSSPAPFNLSHVAFGLQIASNVLEISTKVNTHETVPNSRVKLTFPSLSLGGSYDGRQVQTLVIIDYLDIKVKPSHWDTMLVVQQKFGQDFNDLVGLIQETRMKSSSKPRGIRPGNKLMYSGFLKMQGFRVGFEGFSSTMYLECQDVGGGLRSDKGGSWDINLTDFSLSLAPRSTPMMTSFNRSRRSVFVVINAHVFAGRQKQFPFQQTLELAVTKIHAVMQPSSIGEIGDFIDQLQAEILERKEQRVQELAAFKQKTQSIMKTFEIKVPQVHSEQTSWLSKYLINVAIKNLGVAFPITLDDDFKLSRYRTKDTPVSAFLFSVSSIMFAINRGETGEAGMNCLSFQFVSQFRQSEPSDFDGAKHRSRNCLIYPEMKAQLRSILRADSRQLWVNASVSGFILDLDSTIADYVCSLIDVYRQGKERLEQLSSNVTHTPLLDKVEKPALEKHYHAIPTSNVFASLTFLSGKVRMYSSTATRLYQKRNMSMPTGLSDEQILEVGAEIFYLPVVSVWAEYRAIPALHKSSGSHDGEPSTLMFKCTVHSSQNVLRPTLLPFLTELVKRVETRIYRNNSQVIPSPEISQSSSMMSIDNDDSLKAVSSLRISFSLRIDCSKLELTCRPDVNVVAGLRWESGGFILNISPRAHRVSFTGTVGGLSIGLRHGFLREDCLQLDARDLTFSVTFSKTDDALGYARNSVSLIVDTEFHSKVRFSRLQDILCFKAVWLDRFPVFINQSTQEARTPLKLTPNNSSVALPPVKQSIDTILLVRIRRINLEVDLGQSISKITLYLNQTILRTKLTEKRNEVAIYVGELSIIADGNLSGRARVCDCLFQTIRRTDTQLSKLGDGRMLELRLTSGPLTVSLESDRQRLLQYHAEPLEVEIYDDWTSTSFTGDHNNPLRLFSVVTSPEIVAAVTIGTIPKLMSYANKFEANLEAQRDNASRESAAFRGSRSLKPDNPLSTFAEALLQTSKAKFKEADSKLSFVIRQSMSLRLDHMRFVVFPRSMEDTEMAQFEARDVQAHLDSLLATNQTPMQRDLRLSFSSMVISKYTRYQPLSMAPVAIEGFREWLQTFTEAASEATIVGLPSMKMHMTSEMVLRDDSRDLFYDFHSSFVRQGMKEIDDIYITLNVALYSWLTLLRKNMSREMDQVRATAEWRTSLNSGVGSPIILDKRRKALDPSDMPTKSTTLPTTTNPITAPTSPVLGSSSARSVAAYPLTPPQGGLSPSIPPIQPDASVTNTSQRRDIKYEPRNRSIERLTMRQLGDATPDVMHPFFMKKAGFNLEDSLPQYVDEYATRPLEEIMEVLLKLYSRQLKVDRQVD</sequence>
<dbReference type="InterPro" id="IPR029636">
    <property type="entry name" value="Csf1"/>
</dbReference>
<dbReference type="InterPro" id="IPR056779">
    <property type="entry name" value="Csf1_C"/>
</dbReference>
<feature type="domain" description="Csf1 N-terminal" evidence="3">
    <location>
        <begin position="18"/>
        <end position="781"/>
    </location>
</feature>
<comment type="caution">
    <text evidence="5">The sequence shown here is derived from an EMBL/GenBank/DDBJ whole genome shotgun (WGS) entry which is preliminary data.</text>
</comment>
<organism evidence="5 6">
    <name type="scientific">Agaricus bisporus var. burnettii</name>
    <dbReference type="NCBI Taxonomy" id="192524"/>
    <lineage>
        <taxon>Eukaryota</taxon>
        <taxon>Fungi</taxon>
        <taxon>Dikarya</taxon>
        <taxon>Basidiomycota</taxon>
        <taxon>Agaricomycotina</taxon>
        <taxon>Agaricomycetes</taxon>
        <taxon>Agaricomycetidae</taxon>
        <taxon>Agaricales</taxon>
        <taxon>Agaricineae</taxon>
        <taxon>Agaricaceae</taxon>
        <taxon>Agaricus</taxon>
    </lineage>
</organism>
<feature type="region of interest" description="Disordered" evidence="1">
    <location>
        <begin position="3107"/>
        <end position="3129"/>
    </location>
</feature>
<reference evidence="5 6" key="1">
    <citation type="journal article" name="Sci. Rep.">
        <title>Telomere-to-telomere assembled and centromere annotated genomes of the two main subspecies of the button mushroom Agaricus bisporus reveal especially polymorphic chromosome ends.</title>
        <authorList>
            <person name="Sonnenberg A.S.M."/>
            <person name="Sedaghat-Telgerd N."/>
            <person name="Lavrijssen B."/>
            <person name="Ohm R.A."/>
            <person name="Hendrickx P.M."/>
            <person name="Scholtmeijer K."/>
            <person name="Baars J.J.P."/>
            <person name="van Peer A."/>
        </authorList>
    </citation>
    <scope>NUCLEOTIDE SEQUENCE [LARGE SCALE GENOMIC DNA]</scope>
    <source>
        <strain evidence="5 6">H119_p4</strain>
    </source>
</reference>
<gene>
    <name evidence="5" type="ORF">Agabi119p4_1979</name>
</gene>
<feature type="transmembrane region" description="Helical" evidence="2">
    <location>
        <begin position="6"/>
        <end position="23"/>
    </location>
</feature>
<feature type="compositionally biased region" description="Acidic residues" evidence="1">
    <location>
        <begin position="1170"/>
        <end position="1189"/>
    </location>
</feature>
<evidence type="ECO:0000256" key="2">
    <source>
        <dbReference type="SAM" id="Phobius"/>
    </source>
</evidence>
<accession>A0A8H7F8C4</accession>
<dbReference type="PANTHER" id="PTHR32085:SF3">
    <property type="entry name" value="PROTEIN CSF1"/>
    <property type="match status" value="1"/>
</dbReference>
<feature type="domain" description="Csf1 C-terminal region" evidence="4">
    <location>
        <begin position="2471"/>
        <end position="2759"/>
    </location>
</feature>
<dbReference type="PANTHER" id="PTHR32085">
    <property type="entry name" value="PROTEIN CSF1"/>
    <property type="match status" value="1"/>
</dbReference>
<keyword evidence="2" id="KW-0472">Membrane</keyword>
<evidence type="ECO:0000256" key="1">
    <source>
        <dbReference type="SAM" id="MobiDB-lite"/>
    </source>
</evidence>
<protein>
    <submittedName>
        <fullName evidence="5">Uncharacterized protein</fullName>
    </submittedName>
</protein>
<dbReference type="Pfam" id="PF25038">
    <property type="entry name" value="Csf1_C"/>
    <property type="match status" value="1"/>
</dbReference>
<evidence type="ECO:0000259" key="4">
    <source>
        <dbReference type="Pfam" id="PF25038"/>
    </source>
</evidence>
<feature type="region of interest" description="Disordered" evidence="1">
    <location>
        <begin position="1151"/>
        <end position="1189"/>
    </location>
</feature>
<evidence type="ECO:0000313" key="5">
    <source>
        <dbReference type="EMBL" id="KAF7782603.1"/>
    </source>
</evidence>
<proteinExistence type="predicted"/>
<name>A0A8H7F8C4_AGABI</name>